<evidence type="ECO:0000313" key="2">
    <source>
        <dbReference type="Proteomes" id="UP000321513"/>
    </source>
</evidence>
<sequence>MFEDEKINMLKSKYRYGYKKPSAVNFAFFKIKAVMINSSMRLNKKQVMFSVRRGSEPLVAYKIGM</sequence>
<name>A0A512BDL1_9BACT</name>
<gene>
    <name evidence="1" type="ORF">SAE01_24710</name>
</gene>
<comment type="caution">
    <text evidence="1">The sequence shown here is derived from an EMBL/GenBank/DDBJ whole genome shotgun (WGS) entry which is preliminary data.</text>
</comment>
<evidence type="ECO:0000313" key="1">
    <source>
        <dbReference type="EMBL" id="GEO09975.1"/>
    </source>
</evidence>
<dbReference type="Proteomes" id="UP000321513">
    <property type="component" value="Unassembled WGS sequence"/>
</dbReference>
<organism evidence="1 2">
    <name type="scientific">Segetibacter aerophilus</name>
    <dbReference type="NCBI Taxonomy" id="670293"/>
    <lineage>
        <taxon>Bacteria</taxon>
        <taxon>Pseudomonadati</taxon>
        <taxon>Bacteroidota</taxon>
        <taxon>Chitinophagia</taxon>
        <taxon>Chitinophagales</taxon>
        <taxon>Chitinophagaceae</taxon>
        <taxon>Segetibacter</taxon>
    </lineage>
</organism>
<keyword evidence="2" id="KW-1185">Reference proteome</keyword>
<dbReference type="EMBL" id="BJYT01000008">
    <property type="protein sequence ID" value="GEO09975.1"/>
    <property type="molecule type" value="Genomic_DNA"/>
</dbReference>
<dbReference type="AlphaFoldDB" id="A0A512BDL1"/>
<accession>A0A512BDL1</accession>
<reference evidence="1 2" key="1">
    <citation type="submission" date="2019-07" db="EMBL/GenBank/DDBJ databases">
        <title>Whole genome shotgun sequence of Segetibacter aerophilus NBRC 106135.</title>
        <authorList>
            <person name="Hosoyama A."/>
            <person name="Uohara A."/>
            <person name="Ohji S."/>
            <person name="Ichikawa N."/>
        </authorList>
    </citation>
    <scope>NUCLEOTIDE SEQUENCE [LARGE SCALE GENOMIC DNA]</scope>
    <source>
        <strain evidence="1 2">NBRC 106135</strain>
    </source>
</reference>
<proteinExistence type="predicted"/>
<protein>
    <submittedName>
        <fullName evidence="1">Uncharacterized protein</fullName>
    </submittedName>
</protein>